<accession>A0ABS5PTN8</accession>
<reference evidence="1 2" key="1">
    <citation type="submission" date="2021-05" db="EMBL/GenBank/DDBJ databases">
        <title>Fusibacter ferrireducens sp. nov., an anaerobic, sulfur- and Fe-reducing bacterium isolated from the mangrove sediment.</title>
        <authorList>
            <person name="Qiu D."/>
        </authorList>
    </citation>
    <scope>NUCLEOTIDE SEQUENCE [LARGE SCALE GENOMIC DNA]</scope>
    <source>
        <strain evidence="1 2">DSM 12116</strain>
    </source>
</reference>
<comment type="caution">
    <text evidence="1">The sequence shown here is derived from an EMBL/GenBank/DDBJ whole genome shotgun (WGS) entry which is preliminary data.</text>
</comment>
<gene>
    <name evidence="1" type="ORF">KHM83_16455</name>
</gene>
<protein>
    <submittedName>
        <fullName evidence="1">Uncharacterized protein</fullName>
    </submittedName>
</protein>
<dbReference type="Proteomes" id="UP000746471">
    <property type="component" value="Unassembled WGS sequence"/>
</dbReference>
<name>A0ABS5PTN8_9FIRM</name>
<evidence type="ECO:0000313" key="1">
    <source>
        <dbReference type="EMBL" id="MBS7528282.1"/>
    </source>
</evidence>
<proteinExistence type="predicted"/>
<keyword evidence="2" id="KW-1185">Reference proteome</keyword>
<organism evidence="1 2">
    <name type="scientific">Fusibacter paucivorans</name>
    <dbReference type="NCBI Taxonomy" id="76009"/>
    <lineage>
        <taxon>Bacteria</taxon>
        <taxon>Bacillati</taxon>
        <taxon>Bacillota</taxon>
        <taxon>Clostridia</taxon>
        <taxon>Eubacteriales</taxon>
        <taxon>Eubacteriales Family XII. Incertae Sedis</taxon>
        <taxon>Fusibacter</taxon>
    </lineage>
</organism>
<dbReference type="EMBL" id="JAHBCL010000035">
    <property type="protein sequence ID" value="MBS7528282.1"/>
    <property type="molecule type" value="Genomic_DNA"/>
</dbReference>
<sequence length="144" mass="17454">MASTLNEGHQEFKIPTSEVILERIDGWELELKYFSKEELQTFLNNFYEVIKVILSEFQSHKQYLVVKVDRVNRSKSNLIQNRVFDALEKENEMYLEQARNMFEPFQELETSNVLPVSIKQYLYREQWQLIDWMQHEIEQIMISK</sequence>
<evidence type="ECO:0000313" key="2">
    <source>
        <dbReference type="Proteomes" id="UP000746471"/>
    </source>
</evidence>
<dbReference type="RefSeq" id="WP_213238143.1">
    <property type="nucleotide sequence ID" value="NZ_JAHBCL010000035.1"/>
</dbReference>